<comment type="caution">
    <text evidence="1">The sequence shown here is derived from an EMBL/GenBank/DDBJ whole genome shotgun (WGS) entry which is preliminary data.</text>
</comment>
<evidence type="ECO:0000313" key="2">
    <source>
        <dbReference type="Proteomes" id="UP001367508"/>
    </source>
</evidence>
<gene>
    <name evidence="1" type="ORF">VNO77_18367</name>
</gene>
<sequence length="322" mass="36287">MENNYRANIAGKLDLIQQSEILDNHNHNKASNLTLLGPYQHIISLHHFNRSVMHNRRHLEIKIIQQECRMITVEIVGFKEESDSEIKSNDVPGSQKPAKQKHGKFQLGVSKDSVLTWCPFVFLQLECNPADVMFYQEKLVAYLVQLGKGCLGSELTTLMKKMIGKIIIKVQNQCLMLMMMKLHKVTTLALTEDAQSSGFAQVSQTMYKGSKAAKEWVLTSSRIEHGRHKDYKSSSERGKIYGKKARVETVGNHLLHDGGEACSGTGEGLNFSFKEKVDIVINGKPEQFSLNSQRKRSKKLFFGGFIGLAPKHERRGERSAAV</sequence>
<reference evidence="1 2" key="1">
    <citation type="submission" date="2024-01" db="EMBL/GenBank/DDBJ databases">
        <title>The genomes of 5 underutilized Papilionoideae crops provide insights into root nodulation and disease resistanc.</title>
        <authorList>
            <person name="Jiang F."/>
        </authorList>
    </citation>
    <scope>NUCLEOTIDE SEQUENCE [LARGE SCALE GENOMIC DNA]</scope>
    <source>
        <strain evidence="1">LVBAO_FW01</strain>
        <tissue evidence="1">Leaves</tissue>
    </source>
</reference>
<keyword evidence="2" id="KW-1185">Reference proteome</keyword>
<dbReference type="EMBL" id="JAYMYQ010000004">
    <property type="protein sequence ID" value="KAK7337780.1"/>
    <property type="molecule type" value="Genomic_DNA"/>
</dbReference>
<dbReference type="AlphaFoldDB" id="A0AAN9LKK5"/>
<organism evidence="1 2">
    <name type="scientific">Canavalia gladiata</name>
    <name type="common">Sword bean</name>
    <name type="synonym">Dolichos gladiatus</name>
    <dbReference type="NCBI Taxonomy" id="3824"/>
    <lineage>
        <taxon>Eukaryota</taxon>
        <taxon>Viridiplantae</taxon>
        <taxon>Streptophyta</taxon>
        <taxon>Embryophyta</taxon>
        <taxon>Tracheophyta</taxon>
        <taxon>Spermatophyta</taxon>
        <taxon>Magnoliopsida</taxon>
        <taxon>eudicotyledons</taxon>
        <taxon>Gunneridae</taxon>
        <taxon>Pentapetalae</taxon>
        <taxon>rosids</taxon>
        <taxon>fabids</taxon>
        <taxon>Fabales</taxon>
        <taxon>Fabaceae</taxon>
        <taxon>Papilionoideae</taxon>
        <taxon>50 kb inversion clade</taxon>
        <taxon>NPAAA clade</taxon>
        <taxon>indigoferoid/millettioid clade</taxon>
        <taxon>Phaseoleae</taxon>
        <taxon>Canavalia</taxon>
    </lineage>
</organism>
<name>A0AAN9LKK5_CANGL</name>
<evidence type="ECO:0000313" key="1">
    <source>
        <dbReference type="EMBL" id="KAK7337780.1"/>
    </source>
</evidence>
<protein>
    <submittedName>
        <fullName evidence="1">Uncharacterized protein</fullName>
    </submittedName>
</protein>
<accession>A0AAN9LKK5</accession>
<proteinExistence type="predicted"/>
<dbReference type="Proteomes" id="UP001367508">
    <property type="component" value="Unassembled WGS sequence"/>
</dbReference>